<comment type="caution">
    <text evidence="2">The sequence shown here is derived from an EMBL/GenBank/DDBJ whole genome shotgun (WGS) entry which is preliminary data.</text>
</comment>
<evidence type="ECO:0000256" key="1">
    <source>
        <dbReference type="SAM" id="MobiDB-lite"/>
    </source>
</evidence>
<sequence>MNENVPKLERGGRDGHTHENRLLRDEEEINKIKRNQKKNNYPTTIPYQKRMQPRTHRSKGVFCWGPPLARGPHPSRTAPRRLDEEPGQQTIRLRGKFKEGGGDLQGLRLFVVCVEVF</sequence>
<dbReference type="Proteomes" id="UP000887013">
    <property type="component" value="Unassembled WGS sequence"/>
</dbReference>
<gene>
    <name evidence="2" type="ORF">NPIL_107331</name>
</gene>
<dbReference type="OrthoDB" id="6429100at2759"/>
<proteinExistence type="predicted"/>
<accession>A0A8X6P0T1</accession>
<reference evidence="2" key="1">
    <citation type="submission" date="2020-08" db="EMBL/GenBank/DDBJ databases">
        <title>Multicomponent nature underlies the extraordinary mechanical properties of spider dragline silk.</title>
        <authorList>
            <person name="Kono N."/>
            <person name="Nakamura H."/>
            <person name="Mori M."/>
            <person name="Yoshida Y."/>
            <person name="Ohtoshi R."/>
            <person name="Malay A.D."/>
            <person name="Moran D.A.P."/>
            <person name="Tomita M."/>
            <person name="Numata K."/>
            <person name="Arakawa K."/>
        </authorList>
    </citation>
    <scope>NUCLEOTIDE SEQUENCE</scope>
</reference>
<organism evidence="2 3">
    <name type="scientific">Nephila pilipes</name>
    <name type="common">Giant wood spider</name>
    <name type="synonym">Nephila maculata</name>
    <dbReference type="NCBI Taxonomy" id="299642"/>
    <lineage>
        <taxon>Eukaryota</taxon>
        <taxon>Metazoa</taxon>
        <taxon>Ecdysozoa</taxon>
        <taxon>Arthropoda</taxon>
        <taxon>Chelicerata</taxon>
        <taxon>Arachnida</taxon>
        <taxon>Araneae</taxon>
        <taxon>Araneomorphae</taxon>
        <taxon>Entelegynae</taxon>
        <taxon>Araneoidea</taxon>
        <taxon>Nephilidae</taxon>
        <taxon>Nephila</taxon>
    </lineage>
</organism>
<dbReference type="AlphaFoldDB" id="A0A8X6P0T1"/>
<dbReference type="EMBL" id="BMAW01015059">
    <property type="protein sequence ID" value="GFT41781.1"/>
    <property type="molecule type" value="Genomic_DNA"/>
</dbReference>
<evidence type="ECO:0000313" key="3">
    <source>
        <dbReference type="Proteomes" id="UP000887013"/>
    </source>
</evidence>
<feature type="compositionally biased region" description="Basic and acidic residues" evidence="1">
    <location>
        <begin position="1"/>
        <end position="24"/>
    </location>
</feature>
<protein>
    <submittedName>
        <fullName evidence="2">Uncharacterized protein</fullName>
    </submittedName>
</protein>
<feature type="region of interest" description="Disordered" evidence="1">
    <location>
        <begin position="1"/>
        <end position="87"/>
    </location>
</feature>
<name>A0A8X6P0T1_NEPPI</name>
<keyword evidence="3" id="KW-1185">Reference proteome</keyword>
<evidence type="ECO:0000313" key="2">
    <source>
        <dbReference type="EMBL" id="GFT41781.1"/>
    </source>
</evidence>